<keyword evidence="11" id="KW-1185">Reference proteome</keyword>
<comment type="function">
    <text evidence="1">Catalyzes the intermembrane transfer of phosphatidylglycerol and phosphatidylinositol.</text>
</comment>
<proteinExistence type="inferred from homology"/>
<organism evidence="10 11">
    <name type="scientific">Peltaster fructicola</name>
    <dbReference type="NCBI Taxonomy" id="286661"/>
    <lineage>
        <taxon>Eukaryota</taxon>
        <taxon>Fungi</taxon>
        <taxon>Dikarya</taxon>
        <taxon>Ascomycota</taxon>
        <taxon>Pezizomycotina</taxon>
        <taxon>Dothideomycetes</taxon>
        <taxon>Dothideomycetes incertae sedis</taxon>
        <taxon>Peltaster</taxon>
    </lineage>
</organism>
<gene>
    <name evidence="10" type="ORF">AMS68_005496</name>
</gene>
<evidence type="ECO:0000256" key="1">
    <source>
        <dbReference type="ARBA" id="ARBA00002053"/>
    </source>
</evidence>
<dbReference type="OrthoDB" id="6409159at2759"/>
<comment type="subunit">
    <text evidence="3">Monomer.</text>
</comment>
<dbReference type="InterPro" id="IPR003172">
    <property type="entry name" value="ML_dom"/>
</dbReference>
<evidence type="ECO:0000256" key="3">
    <source>
        <dbReference type="ARBA" id="ARBA00011245"/>
    </source>
</evidence>
<name>A0A6H0XZD7_9PEZI</name>
<dbReference type="PANTHER" id="PTHR11306">
    <property type="entry name" value="NIEMANN PICK TYPE C2 PROTEIN NPC2-RELATED"/>
    <property type="match status" value="1"/>
</dbReference>
<evidence type="ECO:0000256" key="8">
    <source>
        <dbReference type="SAM" id="SignalP"/>
    </source>
</evidence>
<evidence type="ECO:0000256" key="5">
    <source>
        <dbReference type="ARBA" id="ARBA00022448"/>
    </source>
</evidence>
<evidence type="ECO:0000313" key="11">
    <source>
        <dbReference type="Proteomes" id="UP000503462"/>
    </source>
</evidence>
<dbReference type="InterPro" id="IPR033917">
    <property type="entry name" value="ML_PG-PI_TP"/>
</dbReference>
<dbReference type="GO" id="GO:0032934">
    <property type="term" value="F:sterol binding"/>
    <property type="evidence" value="ECO:0007669"/>
    <property type="project" value="InterPro"/>
</dbReference>
<dbReference type="Gene3D" id="2.70.220.10">
    <property type="entry name" value="Ganglioside GM2 activator"/>
    <property type="match status" value="1"/>
</dbReference>
<keyword evidence="6 8" id="KW-0732">Signal</keyword>
<keyword evidence="5" id="KW-0813">Transport</keyword>
<evidence type="ECO:0000256" key="6">
    <source>
        <dbReference type="ARBA" id="ARBA00022729"/>
    </source>
</evidence>
<dbReference type="GO" id="GO:0032366">
    <property type="term" value="P:intracellular sterol transport"/>
    <property type="evidence" value="ECO:0007669"/>
    <property type="project" value="InterPro"/>
</dbReference>
<dbReference type="SMART" id="SM00737">
    <property type="entry name" value="ML"/>
    <property type="match status" value="1"/>
</dbReference>
<accession>A0A6H0XZD7</accession>
<feature type="chain" id="PRO_5026137427" description="Phosphatidylglycerol/phosphatidylinositol transfer protein" evidence="8">
    <location>
        <begin position="18"/>
        <end position="186"/>
    </location>
</feature>
<dbReference type="PANTHER" id="PTHR11306:SF0">
    <property type="entry name" value="PHOSPHATIDYLGLYCEROL_PHOSPHATIDYLINOSITOL TRANSFER PROTEIN"/>
    <property type="match status" value="1"/>
</dbReference>
<dbReference type="InterPro" id="IPR036846">
    <property type="entry name" value="GM2-AP_sf"/>
</dbReference>
<evidence type="ECO:0000256" key="7">
    <source>
        <dbReference type="ARBA" id="ARBA00023055"/>
    </source>
</evidence>
<feature type="signal peptide" evidence="8">
    <location>
        <begin position="1"/>
        <end position="17"/>
    </location>
</feature>
<evidence type="ECO:0000256" key="4">
    <source>
        <dbReference type="ARBA" id="ARBA00016056"/>
    </source>
</evidence>
<protein>
    <recommendedName>
        <fullName evidence="4">Phosphatidylglycerol/phosphatidylinositol transfer protein</fullName>
    </recommendedName>
</protein>
<dbReference type="SUPFAM" id="SSF81296">
    <property type="entry name" value="E set domains"/>
    <property type="match status" value="1"/>
</dbReference>
<evidence type="ECO:0000259" key="9">
    <source>
        <dbReference type="SMART" id="SM00737"/>
    </source>
</evidence>
<dbReference type="InterPro" id="IPR039670">
    <property type="entry name" value="NPC2-like"/>
</dbReference>
<feature type="domain" description="MD-2-related lipid-recognition" evidence="9">
    <location>
        <begin position="41"/>
        <end position="164"/>
    </location>
</feature>
<dbReference type="EMBL" id="CP051142">
    <property type="protein sequence ID" value="QIW99978.1"/>
    <property type="molecule type" value="Genomic_DNA"/>
</dbReference>
<comment type="similarity">
    <text evidence="2">Belongs to the NPC2 family.</text>
</comment>
<dbReference type="Proteomes" id="UP000503462">
    <property type="component" value="Chromosome 4"/>
</dbReference>
<dbReference type="Pfam" id="PF02221">
    <property type="entry name" value="E1_DerP2_DerF2"/>
    <property type="match status" value="1"/>
</dbReference>
<evidence type="ECO:0000313" key="10">
    <source>
        <dbReference type="EMBL" id="QIW99978.1"/>
    </source>
</evidence>
<reference evidence="10 11" key="1">
    <citation type="journal article" date="2016" name="Sci. Rep.">
        <title>Peltaster fructicola genome reveals evolution from an invasive phytopathogen to an ectophytic parasite.</title>
        <authorList>
            <person name="Xu C."/>
            <person name="Chen H."/>
            <person name="Gleason M.L."/>
            <person name="Xu J.R."/>
            <person name="Liu H."/>
            <person name="Zhang R."/>
            <person name="Sun G."/>
        </authorList>
    </citation>
    <scope>NUCLEOTIDE SEQUENCE [LARGE SCALE GENOMIC DNA]</scope>
    <source>
        <strain evidence="10 11">LNHT1506</strain>
    </source>
</reference>
<keyword evidence="7" id="KW-0445">Lipid transport</keyword>
<dbReference type="InterPro" id="IPR014756">
    <property type="entry name" value="Ig_E-set"/>
</dbReference>
<sequence>MRLIALTPLLLAAGAAALAKPAWSPVTALEDSYKVPGDNPLYYCDNPETEKYILEVESVDIDPNPPKAGKTLTIKAKGKFTEDVEEGAKVHLTVKYGLITIIRQTADLCDAVKNVELECPLEEGVMELSKDVDLPSQIPNGKYTVLADVVTKDDDKITCLKATVEFKKDTEAAQSKKSFGLWKEDM</sequence>
<evidence type="ECO:0000256" key="2">
    <source>
        <dbReference type="ARBA" id="ARBA00006370"/>
    </source>
</evidence>
<dbReference type="AlphaFoldDB" id="A0A6H0XZD7"/>
<dbReference type="CDD" id="cd00917">
    <property type="entry name" value="PG-PI_TP"/>
    <property type="match status" value="1"/>
</dbReference>